<dbReference type="PROSITE" id="PS51257">
    <property type="entry name" value="PROKAR_LIPOPROTEIN"/>
    <property type="match status" value="1"/>
</dbReference>
<keyword evidence="3" id="KW-0106">Calcium</keyword>
<dbReference type="InterPro" id="IPR003644">
    <property type="entry name" value="Calx_beta"/>
</dbReference>
<evidence type="ECO:0000259" key="5">
    <source>
        <dbReference type="Pfam" id="PF03160"/>
    </source>
</evidence>
<proteinExistence type="predicted"/>
<keyword evidence="4" id="KW-0406">Ion transport</keyword>
<comment type="caution">
    <text evidence="6">The sequence shown here is derived from an EMBL/GenBank/DDBJ whole genome shotgun (WGS) entry which is preliminary data.</text>
</comment>
<gene>
    <name evidence="6" type="ORF">ACFQ21_16600</name>
</gene>
<keyword evidence="2" id="KW-0677">Repeat</keyword>
<evidence type="ECO:0000256" key="1">
    <source>
        <dbReference type="ARBA" id="ARBA00022729"/>
    </source>
</evidence>
<dbReference type="Proteomes" id="UP001597112">
    <property type="component" value="Unassembled WGS sequence"/>
</dbReference>
<evidence type="ECO:0000256" key="3">
    <source>
        <dbReference type="ARBA" id="ARBA00022837"/>
    </source>
</evidence>
<feature type="domain" description="Calx-beta" evidence="5">
    <location>
        <begin position="22"/>
        <end position="140"/>
    </location>
</feature>
<dbReference type="PANTHER" id="PTHR11878">
    <property type="entry name" value="SODIUM/CALCIUM EXCHANGER"/>
    <property type="match status" value="1"/>
</dbReference>
<dbReference type="Pfam" id="PF03160">
    <property type="entry name" value="Calx-beta"/>
    <property type="match status" value="1"/>
</dbReference>
<keyword evidence="7" id="KW-1185">Reference proteome</keyword>
<keyword evidence="1" id="KW-0732">Signal</keyword>
<organism evidence="6 7">
    <name type="scientific">Ohtaekwangia kribbensis</name>
    <dbReference type="NCBI Taxonomy" id="688913"/>
    <lineage>
        <taxon>Bacteria</taxon>
        <taxon>Pseudomonadati</taxon>
        <taxon>Bacteroidota</taxon>
        <taxon>Cytophagia</taxon>
        <taxon>Cytophagales</taxon>
        <taxon>Fulvivirgaceae</taxon>
        <taxon>Ohtaekwangia</taxon>
    </lineage>
</organism>
<protein>
    <submittedName>
        <fullName evidence="6">Calx-beta domain-containing protein</fullName>
    </submittedName>
</protein>
<accession>A0ABW3K6S7</accession>
<dbReference type="Gene3D" id="2.60.40.2030">
    <property type="match status" value="1"/>
</dbReference>
<dbReference type="PANTHER" id="PTHR11878:SF65">
    <property type="entry name" value="NA_CA-EXCHANGE PROTEIN, ISOFORM G"/>
    <property type="match status" value="1"/>
</dbReference>
<dbReference type="EMBL" id="JBHTKA010000007">
    <property type="protein sequence ID" value="MFD1000948.1"/>
    <property type="molecule type" value="Genomic_DNA"/>
</dbReference>
<evidence type="ECO:0000256" key="2">
    <source>
        <dbReference type="ARBA" id="ARBA00022737"/>
    </source>
</evidence>
<evidence type="ECO:0000313" key="6">
    <source>
        <dbReference type="EMBL" id="MFD1000948.1"/>
    </source>
</evidence>
<keyword evidence="4" id="KW-0813">Transport</keyword>
<dbReference type="RefSeq" id="WP_377580403.1">
    <property type="nucleotide sequence ID" value="NZ_JBHTKA010000007.1"/>
</dbReference>
<dbReference type="InterPro" id="IPR038081">
    <property type="entry name" value="CalX-like_sf"/>
</dbReference>
<evidence type="ECO:0000256" key="4">
    <source>
        <dbReference type="ARBA" id="ARBA00023065"/>
    </source>
</evidence>
<sequence length="281" mass="29722">MKIAKYIAGMMIILLQACGSDDDDSSSTITLDATEQTVEENAGTQKVSISLGKTVSASTQLYFELSGTASLNGDYKLLTSSPVTIAAGASTATISIQVIDEAIIESTESVIVQLTAAGNGIELSSDTTKNIFTLTINDNDTAPENDDVQIDLTWGSGGGDNIDDEDLNLYIVNNVEISDETITDFDMYDGSENESGFESLTLPSDAPDGDYYIVVAYNAGSGSVDYKINLNGAGYSNDSATGTFSSSDVGYAVFYGPLSKSGTSYGRVAKPYIYPSVRWKD</sequence>
<dbReference type="SUPFAM" id="SSF141072">
    <property type="entry name" value="CalX-like"/>
    <property type="match status" value="1"/>
</dbReference>
<dbReference type="InterPro" id="IPR051171">
    <property type="entry name" value="CaCA"/>
</dbReference>
<evidence type="ECO:0000313" key="7">
    <source>
        <dbReference type="Proteomes" id="UP001597112"/>
    </source>
</evidence>
<reference evidence="7" key="1">
    <citation type="journal article" date="2019" name="Int. J. Syst. Evol. Microbiol.">
        <title>The Global Catalogue of Microorganisms (GCM) 10K type strain sequencing project: providing services to taxonomists for standard genome sequencing and annotation.</title>
        <authorList>
            <consortium name="The Broad Institute Genomics Platform"/>
            <consortium name="The Broad Institute Genome Sequencing Center for Infectious Disease"/>
            <person name="Wu L."/>
            <person name="Ma J."/>
        </authorList>
    </citation>
    <scope>NUCLEOTIDE SEQUENCE [LARGE SCALE GENOMIC DNA]</scope>
    <source>
        <strain evidence="7">CCUG 58938</strain>
    </source>
</reference>
<name>A0ABW3K6S7_9BACT</name>